<dbReference type="Proteomes" id="UP000664795">
    <property type="component" value="Unassembled WGS sequence"/>
</dbReference>
<proteinExistence type="predicted"/>
<accession>A0A939JYF9</accession>
<evidence type="ECO:0000313" key="2">
    <source>
        <dbReference type="Proteomes" id="UP000664795"/>
    </source>
</evidence>
<keyword evidence="2" id="KW-1185">Reference proteome</keyword>
<dbReference type="InterPro" id="IPR052519">
    <property type="entry name" value="Euk-type_GlcNAc_Kinase"/>
</dbReference>
<keyword evidence="1" id="KW-0418">Kinase</keyword>
<dbReference type="GO" id="GO:0016301">
    <property type="term" value="F:kinase activity"/>
    <property type="evidence" value="ECO:0007669"/>
    <property type="project" value="UniProtKB-KW"/>
</dbReference>
<dbReference type="PANTHER" id="PTHR43190">
    <property type="entry name" value="N-ACETYL-D-GLUCOSAMINE KINASE"/>
    <property type="match status" value="1"/>
</dbReference>
<dbReference type="InterPro" id="IPR043129">
    <property type="entry name" value="ATPase_NBD"/>
</dbReference>
<dbReference type="Gene3D" id="1.10.720.160">
    <property type="match status" value="1"/>
</dbReference>
<dbReference type="AlphaFoldDB" id="A0A939JYF9"/>
<dbReference type="SUPFAM" id="SSF53067">
    <property type="entry name" value="Actin-like ATPase domain"/>
    <property type="match status" value="2"/>
</dbReference>
<organism evidence="1 2">
    <name type="scientific">Fibrella aquatilis</name>
    <dbReference type="NCBI Taxonomy" id="2817059"/>
    <lineage>
        <taxon>Bacteria</taxon>
        <taxon>Pseudomonadati</taxon>
        <taxon>Bacteroidota</taxon>
        <taxon>Cytophagia</taxon>
        <taxon>Cytophagales</taxon>
        <taxon>Spirosomataceae</taxon>
        <taxon>Fibrella</taxon>
    </lineage>
</organism>
<reference evidence="1 2" key="1">
    <citation type="submission" date="2021-03" db="EMBL/GenBank/DDBJ databases">
        <title>Fibrella sp. HMF5036 genome sequencing and assembly.</title>
        <authorList>
            <person name="Kang H."/>
            <person name="Kim H."/>
            <person name="Bae S."/>
            <person name="Joh K."/>
        </authorList>
    </citation>
    <scope>NUCLEOTIDE SEQUENCE [LARGE SCALE GENOMIC DNA]</scope>
    <source>
        <strain evidence="1 2">HMF5036</strain>
    </source>
</reference>
<dbReference type="Gene3D" id="3.30.420.40">
    <property type="match status" value="2"/>
</dbReference>
<dbReference type="PANTHER" id="PTHR43190:SF3">
    <property type="entry name" value="N-ACETYL-D-GLUCOSAMINE KINASE"/>
    <property type="match status" value="1"/>
</dbReference>
<dbReference type="EMBL" id="JAFMYU010000024">
    <property type="protein sequence ID" value="MBO0933967.1"/>
    <property type="molecule type" value="Genomic_DNA"/>
</dbReference>
<comment type="caution">
    <text evidence="1">The sequence shown here is derived from an EMBL/GenBank/DDBJ whole genome shotgun (WGS) entry which is preliminary data.</text>
</comment>
<dbReference type="CDD" id="cd24079">
    <property type="entry name" value="ASKHA_NBD_PG1100-like"/>
    <property type="match status" value="1"/>
</dbReference>
<keyword evidence="1" id="KW-0808">Transferase</keyword>
<evidence type="ECO:0000313" key="1">
    <source>
        <dbReference type="EMBL" id="MBO0933967.1"/>
    </source>
</evidence>
<protein>
    <submittedName>
        <fullName evidence="1">N-acetylglucosamine kinase</fullName>
    </submittedName>
</protein>
<name>A0A939JYF9_9BACT</name>
<gene>
    <name evidence="1" type="ORF">J2I48_23360</name>
</gene>
<sequence>MDCLLADSGSTKTEWCLLRNNQLVLTLRTEGINPYFQDTQQIITTLQHQLLPTLGDTRPGDIFFYGTGCNSPASNTIVANALKVVFPETGVIDVQSDMLGAARGAARHQPGIVCILGTGANAATYDGAWLTSPSYSLGFWLGDEGSGGNLGKRLVTAFLHNQLPNRLAQAFTTSYGLDRLMVLDHAYNKPYPNRYFAQFAPFLSAYRDEPFVQELLQKSFADFLGLYVQRLPHHLEYSIHVVGSIGHYFDREVRQAMHTLSMKPGQFLQAPMSGLMQYHAIA</sequence>